<keyword evidence="2" id="KW-0808">Transferase</keyword>
<gene>
    <name evidence="4" type="ORF">CI109_103844</name>
</gene>
<feature type="region of interest" description="Disordered" evidence="3">
    <location>
        <begin position="225"/>
        <end position="270"/>
    </location>
</feature>
<dbReference type="InterPro" id="IPR013216">
    <property type="entry name" value="Methyltransf_11"/>
</dbReference>
<reference evidence="4" key="1">
    <citation type="submission" date="2017-08" db="EMBL/GenBank/DDBJ databases">
        <authorList>
            <person name="Cuomo C."/>
            <person name="Billmyre B."/>
            <person name="Heitman J."/>
        </authorList>
    </citation>
    <scope>NUCLEOTIDE SEQUENCE</scope>
    <source>
        <strain evidence="4">CBS 12478</strain>
    </source>
</reference>
<organism evidence="4 5">
    <name type="scientific">Kwoniella shandongensis</name>
    <dbReference type="NCBI Taxonomy" id="1734106"/>
    <lineage>
        <taxon>Eukaryota</taxon>
        <taxon>Fungi</taxon>
        <taxon>Dikarya</taxon>
        <taxon>Basidiomycota</taxon>
        <taxon>Agaricomycotina</taxon>
        <taxon>Tremellomycetes</taxon>
        <taxon>Tremellales</taxon>
        <taxon>Cryptococcaceae</taxon>
        <taxon>Kwoniella</taxon>
    </lineage>
</organism>
<feature type="compositionally biased region" description="Low complexity" evidence="3">
    <location>
        <begin position="245"/>
        <end position="262"/>
    </location>
</feature>
<dbReference type="GO" id="GO:0002098">
    <property type="term" value="P:tRNA wobble uridine modification"/>
    <property type="evidence" value="ECO:0007669"/>
    <property type="project" value="TreeGrafter"/>
</dbReference>
<dbReference type="Proteomes" id="UP000322225">
    <property type="component" value="Chromosome 6"/>
</dbReference>
<evidence type="ECO:0000256" key="2">
    <source>
        <dbReference type="ARBA" id="ARBA00022679"/>
    </source>
</evidence>
<accession>A0A5M6C8B1</accession>
<feature type="region of interest" description="Disordered" evidence="3">
    <location>
        <begin position="1"/>
        <end position="26"/>
    </location>
</feature>
<feature type="compositionally biased region" description="Polar residues" evidence="3">
    <location>
        <begin position="226"/>
        <end position="238"/>
    </location>
</feature>
<dbReference type="KEGG" id="ksn:43585761"/>
<dbReference type="Gene3D" id="3.40.50.150">
    <property type="entry name" value="Vaccinia Virus protein VP39"/>
    <property type="match status" value="1"/>
</dbReference>
<dbReference type="EMBL" id="CP144056">
    <property type="protein sequence ID" value="WWD19384.1"/>
    <property type="molecule type" value="Genomic_DNA"/>
</dbReference>
<dbReference type="GO" id="GO:0005634">
    <property type="term" value="C:nucleus"/>
    <property type="evidence" value="ECO:0007669"/>
    <property type="project" value="TreeGrafter"/>
</dbReference>
<dbReference type="RefSeq" id="XP_031863818.1">
    <property type="nucleotide sequence ID" value="XM_032001655.1"/>
</dbReference>
<dbReference type="OrthoDB" id="271595at2759"/>
<dbReference type="InterPro" id="IPR029063">
    <property type="entry name" value="SAM-dependent_MTases_sf"/>
</dbReference>
<dbReference type="GeneID" id="43585761"/>
<dbReference type="Pfam" id="PF08241">
    <property type="entry name" value="Methyltransf_11"/>
    <property type="match status" value="1"/>
</dbReference>
<evidence type="ECO:0000313" key="5">
    <source>
        <dbReference type="Proteomes" id="UP000322225"/>
    </source>
</evidence>
<evidence type="ECO:0000256" key="3">
    <source>
        <dbReference type="SAM" id="MobiDB-lite"/>
    </source>
</evidence>
<sequence>MSTAEAGPSKPRSKPLPVPVEPFLNPADDEERTVHSVYEAIAPHFSQTRHKPWPLIATFLHSLPPNAIGLDSGAGNGKYLPVSRDAGLEMIALDRSSGLLEIARKENGGECVRGDLGFDGWRRGVFDFAISVAAIHHLSTPQRRRHSVQVLLRPLKLSPTAPYSRFLIYVWAYEQGEASKRKMGTAAKVVGEDGDVVAVEESVDGKVQDVLVPWVLSKKKLPAAKSGNNIKSTSSTIPSVEDTKPTTNESDSPTPPTTTDAEPTPPPPQVFHRYYHLFVEGELRELVESAGKEEGFVIVQEGEELPTQGKWLRVRGVGWEADNWWLEGEVGGES</sequence>
<dbReference type="InterPro" id="IPR051422">
    <property type="entry name" value="AlkB_tRNA_MeTrf/Diox"/>
</dbReference>
<dbReference type="PANTHER" id="PTHR13069">
    <property type="entry name" value="ALKYLATED DNA REPAIR PROTEIN ALKB HOMOLOG 8"/>
    <property type="match status" value="1"/>
</dbReference>
<dbReference type="SUPFAM" id="SSF53335">
    <property type="entry name" value="S-adenosyl-L-methionine-dependent methyltransferases"/>
    <property type="match status" value="1"/>
</dbReference>
<evidence type="ECO:0000313" key="4">
    <source>
        <dbReference type="EMBL" id="WWD19384.1"/>
    </source>
</evidence>
<name>A0A5M6C8B1_9TREE</name>
<evidence type="ECO:0000256" key="1">
    <source>
        <dbReference type="ARBA" id="ARBA00022603"/>
    </source>
</evidence>
<keyword evidence="1" id="KW-0489">Methyltransferase</keyword>
<dbReference type="CDD" id="cd02440">
    <property type="entry name" value="AdoMet_MTases"/>
    <property type="match status" value="1"/>
</dbReference>
<dbReference type="GO" id="GO:0000049">
    <property type="term" value="F:tRNA binding"/>
    <property type="evidence" value="ECO:0007669"/>
    <property type="project" value="TreeGrafter"/>
</dbReference>
<proteinExistence type="predicted"/>
<dbReference type="GO" id="GO:0106335">
    <property type="term" value="F:tRNA (5-carboxymethyluridine(34)-5-O)-methyltransferase activity"/>
    <property type="evidence" value="ECO:0007669"/>
    <property type="project" value="TreeGrafter"/>
</dbReference>
<dbReference type="GO" id="GO:0030488">
    <property type="term" value="P:tRNA methylation"/>
    <property type="evidence" value="ECO:0007669"/>
    <property type="project" value="TreeGrafter"/>
</dbReference>
<dbReference type="AlphaFoldDB" id="A0A5M6C8B1"/>
<dbReference type="PANTHER" id="PTHR13069:SF21">
    <property type="entry name" value="ALKYLATED DNA REPAIR PROTEIN ALKB HOMOLOG 8"/>
    <property type="match status" value="1"/>
</dbReference>
<keyword evidence="5" id="KW-1185">Reference proteome</keyword>
<dbReference type="GO" id="GO:0005737">
    <property type="term" value="C:cytoplasm"/>
    <property type="evidence" value="ECO:0007669"/>
    <property type="project" value="TreeGrafter"/>
</dbReference>
<dbReference type="GO" id="GO:0008757">
    <property type="term" value="F:S-adenosylmethionine-dependent methyltransferase activity"/>
    <property type="evidence" value="ECO:0007669"/>
    <property type="project" value="InterPro"/>
</dbReference>
<reference evidence="4" key="2">
    <citation type="submission" date="2024-01" db="EMBL/GenBank/DDBJ databases">
        <title>Comparative genomics of Cryptococcus and Kwoniella reveals pathogenesis evolution and contrasting modes of karyotype evolution via chromosome fusion or intercentromeric recombination.</title>
        <authorList>
            <person name="Coelho M.A."/>
            <person name="David-Palma M."/>
            <person name="Shea T."/>
            <person name="Bowers K."/>
            <person name="McGinley-Smith S."/>
            <person name="Mohammad A.W."/>
            <person name="Gnirke A."/>
            <person name="Yurkov A.M."/>
            <person name="Nowrousian M."/>
            <person name="Sun S."/>
            <person name="Cuomo C.A."/>
            <person name="Heitman J."/>
        </authorList>
    </citation>
    <scope>NUCLEOTIDE SEQUENCE</scope>
    <source>
        <strain evidence="4">CBS 12478</strain>
    </source>
</reference>
<protein>
    <submittedName>
        <fullName evidence="4">Uncharacterized protein</fullName>
    </submittedName>
</protein>